<accession>A0A8J6YL87</accession>
<dbReference type="Gene3D" id="3.40.50.1010">
    <property type="entry name" value="5'-nuclease"/>
    <property type="match status" value="1"/>
</dbReference>
<dbReference type="Pfam" id="PF01612">
    <property type="entry name" value="DNA_pol_A_exo1"/>
    <property type="match status" value="1"/>
</dbReference>
<dbReference type="FunFam" id="3.40.50.1010:FF:000001">
    <property type="entry name" value="DNA polymerase I"/>
    <property type="match status" value="1"/>
</dbReference>
<keyword evidence="23" id="KW-1185">Reference proteome</keyword>
<dbReference type="GO" id="GO:0003887">
    <property type="term" value="F:DNA-directed DNA polymerase activity"/>
    <property type="evidence" value="ECO:0007669"/>
    <property type="project" value="UniProtKB-UniRule"/>
</dbReference>
<dbReference type="AlphaFoldDB" id="A0A8J6YL87"/>
<dbReference type="RefSeq" id="WP_192533516.1">
    <property type="nucleotide sequence ID" value="NZ_JACZHT010000001.1"/>
</dbReference>
<dbReference type="SMART" id="SM00482">
    <property type="entry name" value="POLAc"/>
    <property type="match status" value="1"/>
</dbReference>
<evidence type="ECO:0000256" key="10">
    <source>
        <dbReference type="ARBA" id="ARBA00022801"/>
    </source>
</evidence>
<keyword evidence="6 17" id="KW-0548">Nucleotidyltransferase</keyword>
<dbReference type="SUPFAM" id="SSF53098">
    <property type="entry name" value="Ribonuclease H-like"/>
    <property type="match status" value="1"/>
</dbReference>
<evidence type="ECO:0000313" key="22">
    <source>
        <dbReference type="EMBL" id="MBE1236628.1"/>
    </source>
</evidence>
<evidence type="ECO:0000256" key="18">
    <source>
        <dbReference type="SAM" id="MobiDB-lite"/>
    </source>
</evidence>
<dbReference type="InterPro" id="IPR020045">
    <property type="entry name" value="DNA_polI_H3TH"/>
</dbReference>
<dbReference type="FunFam" id="1.10.150.20:FF:000002">
    <property type="entry name" value="DNA polymerase I"/>
    <property type="match status" value="1"/>
</dbReference>
<dbReference type="CDD" id="cd09859">
    <property type="entry name" value="PIN_53EXO"/>
    <property type="match status" value="1"/>
</dbReference>
<dbReference type="GO" id="GO:0008409">
    <property type="term" value="F:5'-3' exonuclease activity"/>
    <property type="evidence" value="ECO:0007669"/>
    <property type="project" value="UniProtKB-UniRule"/>
</dbReference>
<dbReference type="InterPro" id="IPR002562">
    <property type="entry name" value="3'-5'_exonuclease_dom"/>
</dbReference>
<feature type="domain" description="5'-3' exonuclease" evidence="20">
    <location>
        <begin position="5"/>
        <end position="260"/>
    </location>
</feature>
<evidence type="ECO:0000256" key="15">
    <source>
        <dbReference type="ARBA" id="ARBA00049244"/>
    </source>
</evidence>
<keyword evidence="7 17" id="KW-0235">DNA replication</keyword>
<dbReference type="InterPro" id="IPR018320">
    <property type="entry name" value="DNA_polymerase_1"/>
</dbReference>
<dbReference type="PANTHER" id="PTHR10133:SF27">
    <property type="entry name" value="DNA POLYMERASE NU"/>
    <property type="match status" value="1"/>
</dbReference>
<dbReference type="FunFam" id="1.10.150.20:FF:000003">
    <property type="entry name" value="DNA polymerase I"/>
    <property type="match status" value="1"/>
</dbReference>
<dbReference type="Pfam" id="PF01367">
    <property type="entry name" value="5_3_exonuc"/>
    <property type="match status" value="1"/>
</dbReference>
<dbReference type="InterPro" id="IPR001098">
    <property type="entry name" value="DNA-dir_DNA_pol_A_palm_dom"/>
</dbReference>
<evidence type="ECO:0000256" key="5">
    <source>
        <dbReference type="ARBA" id="ARBA00022679"/>
    </source>
</evidence>
<keyword evidence="12 17" id="KW-0239">DNA-directed DNA polymerase</keyword>
<dbReference type="CDD" id="cd09898">
    <property type="entry name" value="H3TH_53EXO"/>
    <property type="match status" value="1"/>
</dbReference>
<dbReference type="SUPFAM" id="SSF88723">
    <property type="entry name" value="PIN domain-like"/>
    <property type="match status" value="1"/>
</dbReference>
<feature type="compositionally biased region" description="Low complexity" evidence="18">
    <location>
        <begin position="297"/>
        <end position="332"/>
    </location>
</feature>
<evidence type="ECO:0000256" key="6">
    <source>
        <dbReference type="ARBA" id="ARBA00022695"/>
    </source>
</evidence>
<keyword evidence="11 17" id="KW-0269">Exonuclease</keyword>
<evidence type="ECO:0000256" key="16">
    <source>
        <dbReference type="NCBIfam" id="TIGR00593"/>
    </source>
</evidence>
<comment type="subunit">
    <text evidence="2">Single-chain monomer with multiple functions.</text>
</comment>
<dbReference type="SMART" id="SM00474">
    <property type="entry name" value="35EXOc"/>
    <property type="match status" value="1"/>
</dbReference>
<feature type="region of interest" description="Disordered" evidence="18">
    <location>
        <begin position="297"/>
        <end position="339"/>
    </location>
</feature>
<evidence type="ECO:0000313" key="23">
    <source>
        <dbReference type="Proteomes" id="UP000631034"/>
    </source>
</evidence>
<dbReference type="InterPro" id="IPR029060">
    <property type="entry name" value="PIN-like_dom_sf"/>
</dbReference>
<evidence type="ECO:0000259" key="19">
    <source>
        <dbReference type="SMART" id="SM00474"/>
    </source>
</evidence>
<protein>
    <recommendedName>
        <fullName evidence="4 16">DNA polymerase I</fullName>
        <ecNumber evidence="3 16">2.7.7.7</ecNumber>
    </recommendedName>
</protein>
<dbReference type="PANTHER" id="PTHR10133">
    <property type="entry name" value="DNA POLYMERASE I"/>
    <property type="match status" value="1"/>
</dbReference>
<keyword evidence="10 17" id="KW-0378">Hydrolase</keyword>
<dbReference type="InterPro" id="IPR002421">
    <property type="entry name" value="5-3_exonuclease"/>
</dbReference>
<dbReference type="InterPro" id="IPR036279">
    <property type="entry name" value="5-3_exonuclease_C_sf"/>
</dbReference>
<evidence type="ECO:0000256" key="7">
    <source>
        <dbReference type="ARBA" id="ARBA00022705"/>
    </source>
</evidence>
<dbReference type="Gene3D" id="1.20.1060.10">
    <property type="entry name" value="Taq DNA Polymerase, Chain T, domain 4"/>
    <property type="match status" value="1"/>
</dbReference>
<keyword evidence="9 17" id="KW-0227">DNA damage</keyword>
<evidence type="ECO:0000256" key="14">
    <source>
        <dbReference type="ARBA" id="ARBA00023204"/>
    </source>
</evidence>
<dbReference type="NCBIfam" id="TIGR00593">
    <property type="entry name" value="pola"/>
    <property type="match status" value="1"/>
</dbReference>
<evidence type="ECO:0000259" key="20">
    <source>
        <dbReference type="SMART" id="SM00475"/>
    </source>
</evidence>
<evidence type="ECO:0000256" key="4">
    <source>
        <dbReference type="ARBA" id="ARBA00020311"/>
    </source>
</evidence>
<dbReference type="Pfam" id="PF00476">
    <property type="entry name" value="DNA_pol_A"/>
    <property type="match status" value="1"/>
</dbReference>
<evidence type="ECO:0000256" key="17">
    <source>
        <dbReference type="RuleBase" id="RU004460"/>
    </source>
</evidence>
<comment type="caution">
    <text evidence="22">The sequence shown here is derived from an EMBL/GenBank/DDBJ whole genome shotgun (WGS) entry which is preliminary data.</text>
</comment>
<dbReference type="Pfam" id="PF02739">
    <property type="entry name" value="5_3_exonuc_N"/>
    <property type="match status" value="1"/>
</dbReference>
<dbReference type="InterPro" id="IPR008918">
    <property type="entry name" value="HhH2"/>
</dbReference>
<evidence type="ECO:0000256" key="1">
    <source>
        <dbReference type="ARBA" id="ARBA00007705"/>
    </source>
</evidence>
<dbReference type="SUPFAM" id="SSF47807">
    <property type="entry name" value="5' to 3' exonuclease, C-terminal subdomain"/>
    <property type="match status" value="1"/>
</dbReference>
<evidence type="ECO:0000259" key="21">
    <source>
        <dbReference type="SMART" id="SM00482"/>
    </source>
</evidence>
<feature type="domain" description="3'-5' exonuclease" evidence="19">
    <location>
        <begin position="354"/>
        <end position="561"/>
    </location>
</feature>
<dbReference type="InterPro" id="IPR036397">
    <property type="entry name" value="RNaseH_sf"/>
</dbReference>
<keyword evidence="14 17" id="KW-0234">DNA repair</keyword>
<evidence type="ECO:0000256" key="3">
    <source>
        <dbReference type="ARBA" id="ARBA00012417"/>
    </source>
</evidence>
<evidence type="ECO:0000256" key="8">
    <source>
        <dbReference type="ARBA" id="ARBA00022722"/>
    </source>
</evidence>
<comment type="function">
    <text evidence="17">In addition to polymerase activity, this DNA polymerase exhibits 3'-5' and 5'-3' exonuclease activity.</text>
</comment>
<dbReference type="InterPro" id="IPR012337">
    <property type="entry name" value="RNaseH-like_sf"/>
</dbReference>
<gene>
    <name evidence="17 22" type="primary">polA</name>
    <name evidence="22" type="ORF">IHV25_03045</name>
</gene>
<sequence>MTAAAHLMLIDGSGYIFRAYHSLPPMSRTDGTPVGAVYGFTNMLIKFLNENRATHIAVIFDAGRATFRNEIYSAYKAHRPDPPEDLIPQFPLVREAVRAFGLPCLEQKGFEADDLIATLTRRAREENLPVTIVSSDKDLMQLVGDGVDMLDPMTSRSIGPQEVEAKFGVPPDKVVDVQALAGDSVDNVPGVPGIGVKTAAQLIIEYGDLATLLQKAEEIKQKKRRENLIEFAEAARVSRDLVRLRDDVPLELSFEDFRVRPPEFSRVRDFLETNSFRSLAGRAKALCVESATPEGATAGASAAPEASGAGAASSGSTGSAAGSSTVAPASASEGPVPGDMSPVLRKVIGAPDDYHLVTTIDELDDWLDQARLAGTVGIDTETDSLDTRKARLVGVSLAVAPGRACYIPFAHRSGGSAQGNLLDGPEAGGADPASSVRNIEDAPQALIRLAQFLQDETVLKVGHNIKYDLHVLIRAGLPFPAPLEDTMVLSYVLDGTTHRHGLDELARLHLGRTTTPFGAVCTGVGGVTSFDLVPLDQARDYAAEDADITLRLYMLLRDRLVRDRLVRVYETIDRPMIPTLARMEEEGVCVDAPRLRELSADFSRAMADLEAEIHALARRSFNVGSPRQLGEILFDEMKLEGGKRSSKTGAWSTDAQILEQLAGEGHELPRKVLDWRGYQKLKSTYTDALVRDIDPRTGRVHTTYSLTVTSTGRLSSVEPNLQNIPIRTEDGRKIREAFVAAEGMKLLSADYSQIELRLVAHVAGVSALREAFARGDDIHAITASEVFGVPVEGMDPVIRRQAKAINFGIIYGISAHGLALQLGISRSEAARFIEAYLNRFPEITAYMEATKEYARTHGFVKTPLGRRIPVPGINDTSPPLRAFAERQAINAPIQGGAADIIKRAMVRLPGALEEVALTGRMLLQVHDELVFEVPEVEVDFTIPVIRRIMEQTVALTDERGVTTVPLVVDVGVGDNWASAH</sequence>
<keyword evidence="8" id="KW-0540">Nuclease</keyword>
<dbReference type="InterPro" id="IPR043502">
    <property type="entry name" value="DNA/RNA_pol_sf"/>
</dbReference>
<dbReference type="Proteomes" id="UP000631034">
    <property type="component" value="Unassembled WGS sequence"/>
</dbReference>
<dbReference type="NCBIfam" id="NF004397">
    <property type="entry name" value="PRK05755.1"/>
    <property type="match status" value="1"/>
</dbReference>
<dbReference type="GO" id="GO:0003677">
    <property type="term" value="F:DNA binding"/>
    <property type="evidence" value="ECO:0007669"/>
    <property type="project" value="UniProtKB-UniRule"/>
</dbReference>
<comment type="catalytic activity">
    <reaction evidence="15 17">
        <text>DNA(n) + a 2'-deoxyribonucleoside 5'-triphosphate = DNA(n+1) + diphosphate</text>
        <dbReference type="Rhea" id="RHEA:22508"/>
        <dbReference type="Rhea" id="RHEA-COMP:17339"/>
        <dbReference type="Rhea" id="RHEA-COMP:17340"/>
        <dbReference type="ChEBI" id="CHEBI:33019"/>
        <dbReference type="ChEBI" id="CHEBI:61560"/>
        <dbReference type="ChEBI" id="CHEBI:173112"/>
        <dbReference type="EC" id="2.7.7.7"/>
    </reaction>
</comment>
<dbReference type="PRINTS" id="PR00868">
    <property type="entry name" value="DNAPOLI"/>
</dbReference>
<dbReference type="Gene3D" id="3.30.420.10">
    <property type="entry name" value="Ribonuclease H-like superfamily/Ribonuclease H"/>
    <property type="match status" value="1"/>
</dbReference>
<dbReference type="CDD" id="cd06139">
    <property type="entry name" value="DNA_polA_I_Ecoli_like_exo"/>
    <property type="match status" value="1"/>
</dbReference>
<dbReference type="SUPFAM" id="SSF56672">
    <property type="entry name" value="DNA/RNA polymerases"/>
    <property type="match status" value="1"/>
</dbReference>
<keyword evidence="13 17" id="KW-0238">DNA-binding</keyword>
<evidence type="ECO:0000256" key="2">
    <source>
        <dbReference type="ARBA" id="ARBA00011541"/>
    </source>
</evidence>
<dbReference type="GO" id="GO:0006261">
    <property type="term" value="P:DNA-templated DNA replication"/>
    <property type="evidence" value="ECO:0007669"/>
    <property type="project" value="UniProtKB-UniRule"/>
</dbReference>
<dbReference type="EC" id="2.7.7.7" evidence="3 16"/>
<dbReference type="GO" id="GO:0006302">
    <property type="term" value="P:double-strand break repair"/>
    <property type="evidence" value="ECO:0007669"/>
    <property type="project" value="TreeGrafter"/>
</dbReference>
<name>A0A8J6YL87_9PROT</name>
<dbReference type="SMART" id="SM00475">
    <property type="entry name" value="53EXOc"/>
    <property type="match status" value="1"/>
</dbReference>
<dbReference type="FunFam" id="1.20.1060.10:FF:000001">
    <property type="entry name" value="DNA polymerase I"/>
    <property type="match status" value="1"/>
</dbReference>
<evidence type="ECO:0000256" key="11">
    <source>
        <dbReference type="ARBA" id="ARBA00022839"/>
    </source>
</evidence>
<keyword evidence="5 17" id="KW-0808">Transferase</keyword>
<dbReference type="InterPro" id="IPR019760">
    <property type="entry name" value="DNA-dir_DNA_pol_A_CS"/>
</dbReference>
<dbReference type="InterPro" id="IPR002298">
    <property type="entry name" value="DNA_polymerase_A"/>
</dbReference>
<dbReference type="PROSITE" id="PS00447">
    <property type="entry name" value="DNA_POLYMERASE_A"/>
    <property type="match status" value="1"/>
</dbReference>
<dbReference type="CDD" id="cd08637">
    <property type="entry name" value="DNA_pol_A_pol_I_C"/>
    <property type="match status" value="1"/>
</dbReference>
<dbReference type="GO" id="GO:0008408">
    <property type="term" value="F:3'-5' exonuclease activity"/>
    <property type="evidence" value="ECO:0007669"/>
    <property type="project" value="UniProtKB-UniRule"/>
</dbReference>
<organism evidence="22 23">
    <name type="scientific">Phaeovibrio sulfidiphilus</name>
    <dbReference type="NCBI Taxonomy" id="1220600"/>
    <lineage>
        <taxon>Bacteria</taxon>
        <taxon>Pseudomonadati</taxon>
        <taxon>Pseudomonadota</taxon>
        <taxon>Alphaproteobacteria</taxon>
        <taxon>Rhodospirillales</taxon>
        <taxon>Rhodospirillaceae</taxon>
        <taxon>Phaeovibrio</taxon>
    </lineage>
</organism>
<dbReference type="SMART" id="SM00279">
    <property type="entry name" value="HhH2"/>
    <property type="match status" value="1"/>
</dbReference>
<dbReference type="Gene3D" id="3.30.70.370">
    <property type="match status" value="1"/>
</dbReference>
<evidence type="ECO:0000256" key="13">
    <source>
        <dbReference type="ARBA" id="ARBA00023125"/>
    </source>
</evidence>
<reference evidence="22" key="1">
    <citation type="submission" date="2020-10" db="EMBL/GenBank/DDBJ databases">
        <title>Genome sequence of the unusual species of purple photosynthetic bacteria, Phaeovibrio sulfidiphilus DSM 23193, type strain.</title>
        <authorList>
            <person name="Kyndt J.A."/>
            <person name="Meyer T.E."/>
        </authorList>
    </citation>
    <scope>NUCLEOTIDE SEQUENCE</scope>
    <source>
        <strain evidence="22">DSM 23193</strain>
    </source>
</reference>
<evidence type="ECO:0000256" key="9">
    <source>
        <dbReference type="ARBA" id="ARBA00022763"/>
    </source>
</evidence>
<proteinExistence type="inferred from homology"/>
<dbReference type="EMBL" id="JACZHT010000001">
    <property type="protein sequence ID" value="MBE1236628.1"/>
    <property type="molecule type" value="Genomic_DNA"/>
</dbReference>
<dbReference type="InterPro" id="IPR020046">
    <property type="entry name" value="5-3_exonucl_a-hlix_arch_N"/>
</dbReference>
<dbReference type="Gene3D" id="1.10.150.20">
    <property type="entry name" value="5' to 3' exonuclease, C-terminal subdomain"/>
    <property type="match status" value="2"/>
</dbReference>
<feature type="domain" description="DNA-directed DNA polymerase family A palm" evidence="21">
    <location>
        <begin position="731"/>
        <end position="937"/>
    </location>
</feature>
<comment type="similarity">
    <text evidence="1 17">Belongs to the DNA polymerase type-A family.</text>
</comment>
<evidence type="ECO:0000256" key="12">
    <source>
        <dbReference type="ARBA" id="ARBA00022932"/>
    </source>
</evidence>